<feature type="chain" id="PRO_5031494228" evidence="1">
    <location>
        <begin position="23"/>
        <end position="119"/>
    </location>
</feature>
<feature type="signal peptide" evidence="1">
    <location>
        <begin position="1"/>
        <end position="22"/>
    </location>
</feature>
<keyword evidence="1" id="KW-0732">Signal</keyword>
<evidence type="ECO:0000313" key="2">
    <source>
        <dbReference type="EMBL" id="CAE0826756.1"/>
    </source>
</evidence>
<sequence>MAPHTVWFFSILWLSTPLPLHTTSSPSAAGLINGPRWFTIFYDQINQWSTTSQLSLHCKAKTHPTLAVQPPCQLLAHFFSGDGGVKAMLEAAWLTLTMVNCIMAGSFLAIQGTIQGLQS</sequence>
<proteinExistence type="predicted"/>
<organism evidence="2">
    <name type="scientific">Eutreptiella gymnastica</name>
    <dbReference type="NCBI Taxonomy" id="73025"/>
    <lineage>
        <taxon>Eukaryota</taxon>
        <taxon>Discoba</taxon>
        <taxon>Euglenozoa</taxon>
        <taxon>Euglenida</taxon>
        <taxon>Spirocuta</taxon>
        <taxon>Euglenophyceae</taxon>
        <taxon>Eutreptiales</taxon>
        <taxon>Eutreptiaceae</taxon>
        <taxon>Eutreptiella</taxon>
    </lineage>
</organism>
<gene>
    <name evidence="2" type="ORF">EGYM00163_LOCUS38013</name>
</gene>
<evidence type="ECO:0000256" key="1">
    <source>
        <dbReference type="SAM" id="SignalP"/>
    </source>
</evidence>
<protein>
    <submittedName>
        <fullName evidence="2">Uncharacterized protein</fullName>
    </submittedName>
</protein>
<reference evidence="2" key="1">
    <citation type="submission" date="2021-01" db="EMBL/GenBank/DDBJ databases">
        <authorList>
            <person name="Corre E."/>
            <person name="Pelletier E."/>
            <person name="Niang G."/>
            <person name="Scheremetjew M."/>
            <person name="Finn R."/>
            <person name="Kale V."/>
            <person name="Holt S."/>
            <person name="Cochrane G."/>
            <person name="Meng A."/>
            <person name="Brown T."/>
            <person name="Cohen L."/>
        </authorList>
    </citation>
    <scope>NUCLEOTIDE SEQUENCE</scope>
    <source>
        <strain evidence="2">CCMP1594</strain>
    </source>
</reference>
<dbReference type="AlphaFoldDB" id="A0A7S4LG31"/>
<accession>A0A7S4LG31</accession>
<name>A0A7S4LG31_9EUGL</name>
<dbReference type="EMBL" id="HBJA01110236">
    <property type="protein sequence ID" value="CAE0826756.1"/>
    <property type="molecule type" value="Transcribed_RNA"/>
</dbReference>